<comment type="caution">
    <text evidence="3">The sequence shown here is derived from an EMBL/GenBank/DDBJ whole genome shotgun (WGS) entry which is preliminary data.</text>
</comment>
<accession>A0A1E3R736</accession>
<gene>
    <name evidence="3" type="ORF">BHQ17_24030</name>
</gene>
<dbReference type="AlphaFoldDB" id="A0A1E3R736"/>
<evidence type="ECO:0000256" key="2">
    <source>
        <dbReference type="SAM" id="Phobius"/>
    </source>
</evidence>
<evidence type="ECO:0008006" key="5">
    <source>
        <dbReference type="Google" id="ProtNLM"/>
    </source>
</evidence>
<keyword evidence="2" id="KW-0812">Transmembrane</keyword>
<feature type="transmembrane region" description="Helical" evidence="2">
    <location>
        <begin position="43"/>
        <end position="62"/>
    </location>
</feature>
<evidence type="ECO:0000256" key="1">
    <source>
        <dbReference type="SAM" id="MobiDB-lite"/>
    </source>
</evidence>
<sequence>MSSPQPPDPSAKPPDADGDWPRRFDAPLTVNPRPVQPRSVPKLVPVALTVVVAVVGLVFWLLRPTTDGERSAAEPPAAPPTTLPTTTTSPEPAPRPDHDARLMQMLPRGYPAGSCEAVNAPESVLAQVNCTNNIDPDGPLSGVYTLVADKAALDAAFGNALQSVNRVVCPGNIQSPGPWRRNATPDRVSGTLFCGLREGQPTVVWTDDDRLVVSAVESGPQGPTFPQLYAWWSSHS</sequence>
<feature type="compositionally biased region" description="Pro residues" evidence="1">
    <location>
        <begin position="1"/>
        <end position="12"/>
    </location>
</feature>
<dbReference type="OrthoDB" id="4733602at2"/>
<keyword evidence="4" id="KW-1185">Reference proteome</keyword>
<dbReference type="RefSeq" id="WP_069407575.1">
    <property type="nucleotide sequence ID" value="NZ_MIGZ01000196.1"/>
</dbReference>
<protein>
    <recommendedName>
        <fullName evidence="5">Serine/threonine protein kinase</fullName>
    </recommendedName>
</protein>
<evidence type="ECO:0000313" key="3">
    <source>
        <dbReference type="EMBL" id="ODQ85227.1"/>
    </source>
</evidence>
<name>A0A1E3R736_9MYCO</name>
<dbReference type="EMBL" id="MIGZ01000196">
    <property type="protein sequence ID" value="ODQ85227.1"/>
    <property type="molecule type" value="Genomic_DNA"/>
</dbReference>
<keyword evidence="2" id="KW-0472">Membrane</keyword>
<feature type="region of interest" description="Disordered" evidence="1">
    <location>
        <begin position="1"/>
        <end position="38"/>
    </location>
</feature>
<dbReference type="Proteomes" id="UP000094243">
    <property type="component" value="Unassembled WGS sequence"/>
</dbReference>
<keyword evidence="2" id="KW-1133">Transmembrane helix</keyword>
<evidence type="ECO:0000313" key="4">
    <source>
        <dbReference type="Proteomes" id="UP000094243"/>
    </source>
</evidence>
<proteinExistence type="predicted"/>
<organism evidence="3 4">
    <name type="scientific">Mycolicibacterium holsaticum</name>
    <dbReference type="NCBI Taxonomy" id="152142"/>
    <lineage>
        <taxon>Bacteria</taxon>
        <taxon>Bacillati</taxon>
        <taxon>Actinomycetota</taxon>
        <taxon>Actinomycetes</taxon>
        <taxon>Mycobacteriales</taxon>
        <taxon>Mycobacteriaceae</taxon>
        <taxon>Mycolicibacterium</taxon>
    </lineage>
</organism>
<reference evidence="4" key="1">
    <citation type="submission" date="2016-09" db="EMBL/GenBank/DDBJ databases">
        <authorList>
            <person name="Greninger A.L."/>
            <person name="Jerome K.R."/>
            <person name="Mcnair B."/>
            <person name="Wallis C."/>
            <person name="Fang F."/>
        </authorList>
    </citation>
    <scope>NUCLEOTIDE SEQUENCE [LARGE SCALE GENOMIC DNA]</scope>
    <source>
        <strain evidence="4">M7</strain>
    </source>
</reference>
<feature type="region of interest" description="Disordered" evidence="1">
    <location>
        <begin position="66"/>
        <end position="99"/>
    </location>
</feature>